<keyword evidence="2" id="KW-1185">Reference proteome</keyword>
<evidence type="ECO:0000313" key="1">
    <source>
        <dbReference type="EMBL" id="KAA6118691.1"/>
    </source>
</evidence>
<proteinExistence type="predicted"/>
<reference evidence="1 2" key="1">
    <citation type="submission" date="2019-09" db="EMBL/GenBank/DDBJ databases">
        <title>Genomic diversity of phyloplane-associated Pantoea species in Pakistan cotton crop.</title>
        <authorList>
            <person name="Tufail M.R."/>
            <person name="Cook D.R."/>
        </authorList>
    </citation>
    <scope>NUCLEOTIDE SEQUENCE [LARGE SCALE GENOMIC DNA]</scope>
    <source>
        <strain evidence="1 2">B_8</strain>
    </source>
</reference>
<dbReference type="AlphaFoldDB" id="A0AB34CDZ9"/>
<dbReference type="RefSeq" id="WP_150053565.1">
    <property type="nucleotide sequence ID" value="NZ_VWVM01000027.1"/>
</dbReference>
<evidence type="ECO:0000313" key="2">
    <source>
        <dbReference type="Proteomes" id="UP000324255"/>
    </source>
</evidence>
<gene>
    <name evidence="1" type="ORF">F3I20_22055</name>
</gene>
<comment type="caution">
    <text evidence="1">The sequence shown here is derived from an EMBL/GenBank/DDBJ whole genome shotgun (WGS) entry which is preliminary data.</text>
</comment>
<organism evidence="1 2">
    <name type="scientific">Candidatus Pantoea gossypiicola</name>
    <dbReference type="NCBI Taxonomy" id="2608008"/>
    <lineage>
        <taxon>Bacteria</taxon>
        <taxon>Pseudomonadati</taxon>
        <taxon>Pseudomonadota</taxon>
        <taxon>Gammaproteobacteria</taxon>
        <taxon>Enterobacterales</taxon>
        <taxon>Erwiniaceae</taxon>
        <taxon>Pantoea</taxon>
    </lineage>
</organism>
<sequence>MNAEEKQALIQFLKFLVAGSAGQHKQIYEIALAALTAQPVKLPPRRSMLTREDIDQDYVTCMAISVEDAIAAIRAAGYEVQE</sequence>
<dbReference type="EMBL" id="VWVM01000027">
    <property type="protein sequence ID" value="KAA6118691.1"/>
    <property type="molecule type" value="Genomic_DNA"/>
</dbReference>
<dbReference type="Proteomes" id="UP000324255">
    <property type="component" value="Unassembled WGS sequence"/>
</dbReference>
<name>A0AB34CDZ9_9GAMM</name>
<protein>
    <submittedName>
        <fullName evidence="1">Uncharacterized protein</fullName>
    </submittedName>
</protein>
<accession>A0AB34CDZ9</accession>